<evidence type="ECO:0000259" key="1">
    <source>
        <dbReference type="Pfam" id="PF01592"/>
    </source>
</evidence>
<organism evidence="2 3">
    <name type="scientific">Mycoplasma anserisalpingitidis</name>
    <dbReference type="NCBI Taxonomy" id="519450"/>
    <lineage>
        <taxon>Bacteria</taxon>
        <taxon>Bacillati</taxon>
        <taxon>Mycoplasmatota</taxon>
        <taxon>Mollicutes</taxon>
        <taxon>Mycoplasmataceae</taxon>
        <taxon>Mycoplasma</taxon>
    </lineage>
</organism>
<dbReference type="InterPro" id="IPR002871">
    <property type="entry name" value="NIF_FeS_clus_asmbl_NifU_N"/>
</dbReference>
<dbReference type="EMBL" id="CP042295">
    <property type="protein sequence ID" value="QDY86646.1"/>
    <property type="molecule type" value="Genomic_DNA"/>
</dbReference>
<protein>
    <submittedName>
        <fullName evidence="2">Iron-sulfur cluster assembly scaffold protein</fullName>
    </submittedName>
</protein>
<dbReference type="Pfam" id="PF01592">
    <property type="entry name" value="NifU_N"/>
    <property type="match status" value="1"/>
</dbReference>
<dbReference type="GO" id="GO:0005506">
    <property type="term" value="F:iron ion binding"/>
    <property type="evidence" value="ECO:0007669"/>
    <property type="project" value="InterPro"/>
</dbReference>
<accession>A0A5B8J689</accession>
<dbReference type="SUPFAM" id="SSF82649">
    <property type="entry name" value="SufE/NifU"/>
    <property type="match status" value="1"/>
</dbReference>
<dbReference type="AlphaFoldDB" id="A0A5B8J689"/>
<dbReference type="OrthoDB" id="9804157at2"/>
<proteinExistence type="predicted"/>
<evidence type="ECO:0000313" key="2">
    <source>
        <dbReference type="EMBL" id="QDY86646.1"/>
    </source>
</evidence>
<gene>
    <name evidence="2" type="ORF">FRW55_00485</name>
</gene>
<dbReference type="Proteomes" id="UP000318927">
    <property type="component" value="Chromosome"/>
</dbReference>
<dbReference type="GO" id="GO:0016226">
    <property type="term" value="P:iron-sulfur cluster assembly"/>
    <property type="evidence" value="ECO:0007669"/>
    <property type="project" value="InterPro"/>
</dbReference>
<reference evidence="2 3" key="1">
    <citation type="journal article" date="2019" name="Microbiol. Resour. Announc.">
        <title>Complete Genome Sequences of Three Mycoplasma anserisalpingitis (Mycoplasma sp. 1220) Strains.</title>
        <authorList>
            <person name="Grozner D."/>
            <person name="Forro B."/>
            <person name="Kovacs A.B."/>
            <person name="Marton S."/>
            <person name="Banyai K."/>
            <person name="Kreizinger Z."/>
            <person name="Sulyok K.M."/>
            <person name="Gyuranecz M."/>
        </authorList>
    </citation>
    <scope>NUCLEOTIDE SEQUENCE [LARGE SCALE GENOMIC DNA]</scope>
    <source>
        <strain evidence="2 3">ATCC:BAA-2147</strain>
    </source>
</reference>
<keyword evidence="3" id="KW-1185">Reference proteome</keyword>
<dbReference type="Gene3D" id="3.90.1010.10">
    <property type="match status" value="1"/>
</dbReference>
<dbReference type="GO" id="GO:0051536">
    <property type="term" value="F:iron-sulfur cluster binding"/>
    <property type="evidence" value="ECO:0007669"/>
    <property type="project" value="InterPro"/>
</dbReference>
<dbReference type="KEGG" id="mans:FRW55_00485"/>
<feature type="domain" description="NIF system FeS cluster assembly NifU N-terminal" evidence="1">
    <location>
        <begin position="17"/>
        <end position="95"/>
    </location>
</feature>
<sequence>MGVIFMHFNQNQAREIIMNNYINNHKDNLTENHKKVYSTSCADLLEIELEIDQKINNINTNANGCAIFVASTNILKKILKDKENQAAKNLLKKFIKFVNQEIELDEQELSELEELWAFYNVKTHLNRVDCATLTAKYILNELK</sequence>
<evidence type="ECO:0000313" key="3">
    <source>
        <dbReference type="Proteomes" id="UP000318927"/>
    </source>
</evidence>
<name>A0A5B8J689_9MOLU</name>